<dbReference type="CDD" id="cd14014">
    <property type="entry name" value="STKc_PknB_like"/>
    <property type="match status" value="1"/>
</dbReference>
<dbReference type="InterPro" id="IPR008271">
    <property type="entry name" value="Ser/Thr_kinase_AS"/>
</dbReference>
<keyword evidence="7" id="KW-0472">Membrane</keyword>
<dbReference type="InterPro" id="IPR000719">
    <property type="entry name" value="Prot_kinase_dom"/>
</dbReference>
<keyword evidence="3" id="KW-0808">Transferase</keyword>
<dbReference type="Pfam" id="PF00069">
    <property type="entry name" value="Pkinase"/>
    <property type="match status" value="1"/>
</dbReference>
<dbReference type="GO" id="GO:0004674">
    <property type="term" value="F:protein serine/threonine kinase activity"/>
    <property type="evidence" value="ECO:0007669"/>
    <property type="project" value="UniProtKB-KW"/>
</dbReference>
<comment type="caution">
    <text evidence="9">The sequence shown here is derived from an EMBL/GenBank/DDBJ whole genome shotgun (WGS) entry which is preliminary data.</text>
</comment>
<gene>
    <name evidence="9" type="ORF">D3871_06145</name>
</gene>
<evidence type="ECO:0000256" key="6">
    <source>
        <dbReference type="ARBA" id="ARBA00022840"/>
    </source>
</evidence>
<evidence type="ECO:0000313" key="9">
    <source>
        <dbReference type="EMBL" id="RJF98139.1"/>
    </source>
</evidence>
<keyword evidence="4" id="KW-0547">Nucleotide-binding</keyword>
<dbReference type="SMART" id="SM00220">
    <property type="entry name" value="S_TKc"/>
    <property type="match status" value="1"/>
</dbReference>
<dbReference type="PANTHER" id="PTHR43289">
    <property type="entry name" value="MITOGEN-ACTIVATED PROTEIN KINASE KINASE KINASE 20-RELATED"/>
    <property type="match status" value="1"/>
</dbReference>
<keyword evidence="7" id="KW-0812">Transmembrane</keyword>
<keyword evidence="6" id="KW-0067">ATP-binding</keyword>
<dbReference type="EC" id="2.7.11.1" evidence="1"/>
<dbReference type="PROSITE" id="PS00108">
    <property type="entry name" value="PROTEIN_KINASE_ST"/>
    <property type="match status" value="1"/>
</dbReference>
<evidence type="ECO:0000256" key="2">
    <source>
        <dbReference type="ARBA" id="ARBA00022527"/>
    </source>
</evidence>
<keyword evidence="7" id="KW-1133">Transmembrane helix</keyword>
<keyword evidence="5 9" id="KW-0418">Kinase</keyword>
<evidence type="ECO:0000256" key="7">
    <source>
        <dbReference type="SAM" id="Phobius"/>
    </source>
</evidence>
<dbReference type="FunFam" id="1.10.510.10:FF:000021">
    <property type="entry name" value="Serine/threonine protein kinase"/>
    <property type="match status" value="1"/>
</dbReference>
<dbReference type="SUPFAM" id="SSF56112">
    <property type="entry name" value="Protein kinase-like (PK-like)"/>
    <property type="match status" value="1"/>
</dbReference>
<dbReference type="GO" id="GO:0005524">
    <property type="term" value="F:ATP binding"/>
    <property type="evidence" value="ECO:0007669"/>
    <property type="project" value="UniProtKB-KW"/>
</dbReference>
<dbReference type="EMBL" id="QYUO01000001">
    <property type="protein sequence ID" value="RJF98139.1"/>
    <property type="molecule type" value="Genomic_DNA"/>
</dbReference>
<protein>
    <recommendedName>
        <fullName evidence="1">non-specific serine/threonine protein kinase</fullName>
        <ecNumber evidence="1">2.7.11.1</ecNumber>
    </recommendedName>
</protein>
<name>A0A3A3GB77_9BURK</name>
<dbReference type="Gene3D" id="3.30.200.20">
    <property type="entry name" value="Phosphorylase Kinase, domain 1"/>
    <property type="match status" value="1"/>
</dbReference>
<reference evidence="10" key="1">
    <citation type="submission" date="2018-09" db="EMBL/GenBank/DDBJ databases">
        <authorList>
            <person name="Zhu H."/>
        </authorList>
    </citation>
    <scope>NUCLEOTIDE SEQUENCE [LARGE SCALE GENOMIC DNA]</scope>
    <source>
        <strain evidence="10">K1R23-30</strain>
    </source>
</reference>
<dbReference type="PROSITE" id="PS50011">
    <property type="entry name" value="PROTEIN_KINASE_DOM"/>
    <property type="match status" value="1"/>
</dbReference>
<evidence type="ECO:0000256" key="4">
    <source>
        <dbReference type="ARBA" id="ARBA00022741"/>
    </source>
</evidence>
<accession>A0A3A3GB77</accession>
<dbReference type="Proteomes" id="UP000265955">
    <property type="component" value="Unassembled WGS sequence"/>
</dbReference>
<sequence>MTPVQTVFSPSLPANSRIGRFCVTRELGRGTAGCVYLAHDPVIARDIAVKTFTPRLGVAEKNRFERQFINEARAAGRLSHPHIVTIYDASSEGGTTYLAMEYLQGRELNRILESGHRYTPDQVASIAWKIADALHHAHSREVIHRDIKPSNIFIVKDDHPKLIDFGIARSPNRLAERDAPPDEPYTMIGNNRLLGTPNYMSPEQAAGKPVDSRTDIYSLGAVAYEMLTGRTPFQAERADKLLQQIAYKAVPRLTEIDARIPAALSHIVMKAMAKRPEKRYQTAEEMALDLKRYLLKERRARRRVRLELPSAAASGPEWIAQFGTLRLRAVAIGAATAVAVASSAYLFLR</sequence>
<dbReference type="OrthoDB" id="9801841at2"/>
<evidence type="ECO:0000256" key="5">
    <source>
        <dbReference type="ARBA" id="ARBA00022777"/>
    </source>
</evidence>
<organism evidence="9 10">
    <name type="scientific">Noviherbaspirillum saxi</name>
    <dbReference type="NCBI Taxonomy" id="2320863"/>
    <lineage>
        <taxon>Bacteria</taxon>
        <taxon>Pseudomonadati</taxon>
        <taxon>Pseudomonadota</taxon>
        <taxon>Betaproteobacteria</taxon>
        <taxon>Burkholderiales</taxon>
        <taxon>Oxalobacteraceae</taxon>
        <taxon>Noviherbaspirillum</taxon>
    </lineage>
</organism>
<feature type="domain" description="Protein kinase" evidence="8">
    <location>
        <begin position="21"/>
        <end position="294"/>
    </location>
</feature>
<evidence type="ECO:0000256" key="1">
    <source>
        <dbReference type="ARBA" id="ARBA00012513"/>
    </source>
</evidence>
<dbReference type="Gene3D" id="1.10.510.10">
    <property type="entry name" value="Transferase(Phosphotransferase) domain 1"/>
    <property type="match status" value="1"/>
</dbReference>
<dbReference type="AlphaFoldDB" id="A0A3A3GB77"/>
<keyword evidence="10" id="KW-1185">Reference proteome</keyword>
<proteinExistence type="predicted"/>
<evidence type="ECO:0000256" key="3">
    <source>
        <dbReference type="ARBA" id="ARBA00022679"/>
    </source>
</evidence>
<evidence type="ECO:0000313" key="10">
    <source>
        <dbReference type="Proteomes" id="UP000265955"/>
    </source>
</evidence>
<feature type="transmembrane region" description="Helical" evidence="7">
    <location>
        <begin position="329"/>
        <end position="348"/>
    </location>
</feature>
<dbReference type="PANTHER" id="PTHR43289:SF6">
    <property type="entry name" value="SERINE_THREONINE-PROTEIN KINASE NEKL-3"/>
    <property type="match status" value="1"/>
</dbReference>
<keyword evidence="2 9" id="KW-0723">Serine/threonine-protein kinase</keyword>
<evidence type="ECO:0000259" key="8">
    <source>
        <dbReference type="PROSITE" id="PS50011"/>
    </source>
</evidence>
<dbReference type="InterPro" id="IPR011009">
    <property type="entry name" value="Kinase-like_dom_sf"/>
</dbReference>